<evidence type="ECO:0000313" key="5">
    <source>
        <dbReference type="Proteomes" id="UP000229757"/>
    </source>
</evidence>
<evidence type="ECO:0000259" key="3">
    <source>
        <dbReference type="Pfam" id="PF25917"/>
    </source>
</evidence>
<evidence type="ECO:0000256" key="2">
    <source>
        <dbReference type="SAM" id="Coils"/>
    </source>
</evidence>
<dbReference type="Pfam" id="PF25917">
    <property type="entry name" value="BSH_RND"/>
    <property type="match status" value="1"/>
</dbReference>
<name>A0A2K8KNP7_9GAMM</name>
<comment type="similarity">
    <text evidence="1">Belongs to the membrane fusion protein (MFP) (TC 8.A.1) family.</text>
</comment>
<gene>
    <name evidence="4" type="primary">hlyD</name>
    <name evidence="4" type="ORF">REIFOR_01272</name>
</gene>
<dbReference type="Gene3D" id="2.40.30.170">
    <property type="match status" value="1"/>
</dbReference>
<reference evidence="4 5" key="1">
    <citation type="journal article" date="2017" name="Environ. Microbiol.">
        <title>Genomic and physiological analyses of 'Reinekea forsetii' reveal a versatile opportunistic lifestyle during spring algae blooms.</title>
        <authorList>
            <person name="Avci B."/>
            <person name="Hahnke R.L."/>
            <person name="Chafee M."/>
            <person name="Fischer T."/>
            <person name="Gruber-Vodicka H."/>
            <person name="Tegetmeyer H.E."/>
            <person name="Harder J."/>
            <person name="Fuchs B.M."/>
            <person name="Amann R.I."/>
            <person name="Teeling H."/>
        </authorList>
    </citation>
    <scope>NUCLEOTIDE SEQUENCE [LARGE SCALE GENOMIC DNA]</scope>
    <source>
        <strain evidence="4 5">Hel1_31_D35</strain>
    </source>
</reference>
<keyword evidence="5" id="KW-1185">Reference proteome</keyword>
<dbReference type="Gene3D" id="2.40.420.20">
    <property type="match status" value="1"/>
</dbReference>
<dbReference type="KEGG" id="rfo:REIFOR_01272"/>
<dbReference type="GO" id="GO:0015562">
    <property type="term" value="F:efflux transmembrane transporter activity"/>
    <property type="evidence" value="ECO:0007669"/>
    <property type="project" value="TreeGrafter"/>
</dbReference>
<feature type="coiled-coil region" evidence="2">
    <location>
        <begin position="111"/>
        <end position="162"/>
    </location>
</feature>
<dbReference type="RefSeq" id="WP_100256758.1">
    <property type="nucleotide sequence ID" value="NZ_CP011797.1"/>
</dbReference>
<dbReference type="PANTHER" id="PTHR30469">
    <property type="entry name" value="MULTIDRUG RESISTANCE PROTEIN MDTA"/>
    <property type="match status" value="1"/>
</dbReference>
<organism evidence="4 5">
    <name type="scientific">Reinekea forsetii</name>
    <dbReference type="NCBI Taxonomy" id="1336806"/>
    <lineage>
        <taxon>Bacteria</taxon>
        <taxon>Pseudomonadati</taxon>
        <taxon>Pseudomonadota</taxon>
        <taxon>Gammaproteobacteria</taxon>
        <taxon>Oceanospirillales</taxon>
        <taxon>Saccharospirillaceae</taxon>
        <taxon>Reinekea</taxon>
    </lineage>
</organism>
<protein>
    <submittedName>
        <fullName evidence="4">Secretion protein HlyD</fullName>
    </submittedName>
</protein>
<dbReference type="Gene3D" id="2.40.50.100">
    <property type="match status" value="1"/>
</dbReference>
<accession>A0A2K8KNP7</accession>
<dbReference type="SUPFAM" id="SSF111369">
    <property type="entry name" value="HlyD-like secretion proteins"/>
    <property type="match status" value="1"/>
</dbReference>
<evidence type="ECO:0000256" key="1">
    <source>
        <dbReference type="ARBA" id="ARBA00009477"/>
    </source>
</evidence>
<keyword evidence="2" id="KW-0175">Coiled coil</keyword>
<dbReference type="PANTHER" id="PTHR30469:SF15">
    <property type="entry name" value="HLYD FAMILY OF SECRETION PROTEINS"/>
    <property type="match status" value="1"/>
</dbReference>
<feature type="domain" description="Multidrug resistance protein MdtA-like barrel-sandwich hybrid" evidence="3">
    <location>
        <begin position="60"/>
        <end position="203"/>
    </location>
</feature>
<dbReference type="EMBL" id="CP011797">
    <property type="protein sequence ID" value="ATX76418.1"/>
    <property type="molecule type" value="Genomic_DNA"/>
</dbReference>
<dbReference type="Proteomes" id="UP000229757">
    <property type="component" value="Chromosome"/>
</dbReference>
<proteinExistence type="inferred from homology"/>
<dbReference type="GO" id="GO:1990281">
    <property type="term" value="C:efflux pump complex"/>
    <property type="evidence" value="ECO:0007669"/>
    <property type="project" value="TreeGrafter"/>
</dbReference>
<dbReference type="OrthoDB" id="1185083at2"/>
<dbReference type="Gene3D" id="1.10.287.470">
    <property type="entry name" value="Helix hairpin bin"/>
    <property type="match status" value="1"/>
</dbReference>
<dbReference type="InterPro" id="IPR006143">
    <property type="entry name" value="RND_pump_MFP"/>
</dbReference>
<evidence type="ECO:0000313" key="4">
    <source>
        <dbReference type="EMBL" id="ATX76418.1"/>
    </source>
</evidence>
<sequence>MKKLFVVLIIVAAIVALSLYQARTGKPEQVRVQVFEVVEQPIESTVLATGTLTYGDERRVRSEVDARVIEVAVEEGDRVSKGQVLVRLDRQNFETDVSNQQTNVALRRIDIERAQLRIESLTIQLARQLKLFQQNAAQATVIEDLKNQIAQANVDLKMQNQLLVQSQDHLGQAQKRLAKTVISAPVSGLVSALDIKEGEMAVGSAADVPLLTLVDPEQIYSEVDVDEADIGNVQLGLPVRVFAVAYLDTALTGTVTKIATSARQVPGKNSLVFPVEVAMADQELVVLRPGMSTRAEVLNRSNISYPVIPIEALQDNAADDDPGYHVFVARAGIAVKVSVTLGPQDDRYQALTSGIETGDEVISGPYRLIRSLNDGDAIILEPTSLDTTDDTLSTD</sequence>
<dbReference type="InterPro" id="IPR058625">
    <property type="entry name" value="MdtA-like_BSH"/>
</dbReference>
<dbReference type="NCBIfam" id="TIGR01730">
    <property type="entry name" value="RND_mfp"/>
    <property type="match status" value="1"/>
</dbReference>
<dbReference type="AlphaFoldDB" id="A0A2K8KNP7"/>